<dbReference type="Pfam" id="PF11901">
    <property type="entry name" value="DM9"/>
    <property type="match status" value="1"/>
</dbReference>
<gene>
    <name evidence="1" type="ORF">EDD18DRAFT_1065306</name>
</gene>
<dbReference type="PANTHER" id="PTHR31649:SF1">
    <property type="entry name" value="FARNESOIC ACID O-METHYL TRANSFERASE DOMAIN-CONTAINING PROTEIN"/>
    <property type="match status" value="1"/>
</dbReference>
<comment type="caution">
    <text evidence="1">The sequence shown here is derived from an EMBL/GenBank/DDBJ whole genome shotgun (WGS) entry which is preliminary data.</text>
</comment>
<reference evidence="1" key="1">
    <citation type="submission" date="2023-06" db="EMBL/GenBank/DDBJ databases">
        <authorList>
            <consortium name="Lawrence Berkeley National Laboratory"/>
            <person name="Ahrendt S."/>
            <person name="Sahu N."/>
            <person name="Indic B."/>
            <person name="Wong-Bajracharya J."/>
            <person name="Merenyi Z."/>
            <person name="Ke H.-M."/>
            <person name="Monk M."/>
            <person name="Kocsube S."/>
            <person name="Drula E."/>
            <person name="Lipzen A."/>
            <person name="Balint B."/>
            <person name="Henrissat B."/>
            <person name="Andreopoulos B."/>
            <person name="Martin F.M."/>
            <person name="Harder C.B."/>
            <person name="Rigling D."/>
            <person name="Ford K.L."/>
            <person name="Foster G.D."/>
            <person name="Pangilinan J."/>
            <person name="Papanicolaou A."/>
            <person name="Barry K."/>
            <person name="LaButti K."/>
            <person name="Viragh M."/>
            <person name="Koriabine M."/>
            <person name="Yan M."/>
            <person name="Riley R."/>
            <person name="Champramary S."/>
            <person name="Plett K.L."/>
            <person name="Tsai I.J."/>
            <person name="Slot J."/>
            <person name="Sipos G."/>
            <person name="Plett J."/>
            <person name="Nagy L.G."/>
            <person name="Grigoriev I.V."/>
        </authorList>
    </citation>
    <scope>NUCLEOTIDE SEQUENCE</scope>
    <source>
        <strain evidence="1">HWK02</strain>
    </source>
</reference>
<evidence type="ECO:0000313" key="2">
    <source>
        <dbReference type="Proteomes" id="UP001175228"/>
    </source>
</evidence>
<organism evidence="1 2">
    <name type="scientific">Armillaria luteobubalina</name>
    <dbReference type="NCBI Taxonomy" id="153913"/>
    <lineage>
        <taxon>Eukaryota</taxon>
        <taxon>Fungi</taxon>
        <taxon>Dikarya</taxon>
        <taxon>Basidiomycota</taxon>
        <taxon>Agaricomycotina</taxon>
        <taxon>Agaricomycetes</taxon>
        <taxon>Agaricomycetidae</taxon>
        <taxon>Agaricales</taxon>
        <taxon>Marasmiineae</taxon>
        <taxon>Physalacriaceae</taxon>
        <taxon>Armillaria</taxon>
    </lineage>
</organism>
<evidence type="ECO:0000313" key="1">
    <source>
        <dbReference type="EMBL" id="KAK0502582.1"/>
    </source>
</evidence>
<dbReference type="EMBL" id="JAUEPU010000005">
    <property type="protein sequence ID" value="KAK0502582.1"/>
    <property type="molecule type" value="Genomic_DNA"/>
</dbReference>
<accession>A0AA39QGP0</accession>
<protein>
    <submittedName>
        <fullName evidence="1">Uncharacterized protein</fullName>
    </submittedName>
</protein>
<keyword evidence="2" id="KW-1185">Reference proteome</keyword>
<dbReference type="Proteomes" id="UP001175228">
    <property type="component" value="Unassembled WGS sequence"/>
</dbReference>
<proteinExistence type="predicted"/>
<dbReference type="AlphaFoldDB" id="A0AA39QGP0"/>
<name>A0AA39QGP0_9AGAR</name>
<sequence>MVLLEECGGGPEIIGHYEPVYPTDDDLSNEQISSNSGFRIPLRSSSATFPTQDLIGLPPCHDINGAPIYIGSAIFRKSDHPCKIGPHLPVPCSVPFGGREKVHTSRYDLLPFNPDTMTFVRTSHGRLPAGKRLVKGGYEEDGTPLYHGMAMHEGIRVPGKISHRLAGCNITWGDMECVYSYYEILCVQAIPSFSLNIVYITIQVPERLAEV</sequence>
<dbReference type="InterPro" id="IPR006616">
    <property type="entry name" value="DM9_repeat"/>
</dbReference>
<dbReference type="SMART" id="SM00696">
    <property type="entry name" value="DM9"/>
    <property type="match status" value="1"/>
</dbReference>
<dbReference type="PANTHER" id="PTHR31649">
    <property type="entry name" value="AGAP009604-PA"/>
    <property type="match status" value="1"/>
</dbReference>